<sequence>MSRQGSVLDEEERVVPSGNGFDVLENFTAEVYGDRGRYRYNLERYFQSDEWGRGCRHVETEEQVPLITEKQIKRQIRWEEAMRAKASRMQKYVIKHAGRVSEEDFCAIAADMGLAPSPCRWEETLFPHVVDLWVSSEKDAEEIQRLARENKHLIACMGNIMMDALSDRQIISYDQPGTGRRRELLFQGYARNFYRGENAFYGQSRPSMFRSMPADPKEALIHRLIGFTRICEFGLWLEKMGCVRDWPFGHVFHGAIAQHYGIPTNGLDITSDVKVALFFACCTFDKKSGRWRPLYGKEFARADSRPDVARLGGDSRYGMIFCAPADVSFMSKELDDPRLHLSCPTPVGYQPFMRCERQSAYVIEAGLPYDLYLDETFSKFKFRLTEKLCRWIYREMDGGKAIYPNEGLTDSLSVIDDMIRLSEYTRASVEWVIKTYQLDISVEEAIAELEKRGHHCRQEVNWCAEETLARVSAQYSRVLRSVEKSYPTVRPKMVLPGNMLCESE</sequence>
<gene>
    <name evidence="2" type="ORF">H9771_04785</name>
</gene>
<evidence type="ECO:0000313" key="3">
    <source>
        <dbReference type="Proteomes" id="UP000824211"/>
    </source>
</evidence>
<reference evidence="2" key="1">
    <citation type="journal article" date="2021" name="PeerJ">
        <title>Extensive microbial diversity within the chicken gut microbiome revealed by metagenomics and culture.</title>
        <authorList>
            <person name="Gilroy R."/>
            <person name="Ravi A."/>
            <person name="Getino M."/>
            <person name="Pursley I."/>
            <person name="Horton D.L."/>
            <person name="Alikhan N.F."/>
            <person name="Baker D."/>
            <person name="Gharbi K."/>
            <person name="Hall N."/>
            <person name="Watson M."/>
            <person name="Adriaenssens E.M."/>
            <person name="Foster-Nyarko E."/>
            <person name="Jarju S."/>
            <person name="Secka A."/>
            <person name="Antonio M."/>
            <person name="Oren A."/>
            <person name="Chaudhuri R.R."/>
            <person name="La Ragione R."/>
            <person name="Hildebrand F."/>
            <person name="Pallen M.J."/>
        </authorList>
    </citation>
    <scope>NUCLEOTIDE SEQUENCE</scope>
    <source>
        <strain evidence="2">ChiHjej9B8-13557</strain>
    </source>
</reference>
<dbReference type="InterPro" id="IPR014966">
    <property type="entry name" value="FRG-dom"/>
</dbReference>
<dbReference type="AlphaFoldDB" id="A0A9D2S6M6"/>
<comment type="caution">
    <text evidence="2">The sequence shown here is derived from an EMBL/GenBank/DDBJ whole genome shotgun (WGS) entry which is preliminary data.</text>
</comment>
<dbReference type="SMART" id="SM00901">
    <property type="entry name" value="FRG"/>
    <property type="match status" value="1"/>
</dbReference>
<evidence type="ECO:0000259" key="1">
    <source>
        <dbReference type="SMART" id="SM00901"/>
    </source>
</evidence>
<dbReference type="Proteomes" id="UP000824211">
    <property type="component" value="Unassembled WGS sequence"/>
</dbReference>
<accession>A0A9D2S6M6</accession>
<dbReference type="EMBL" id="DWXX01000082">
    <property type="protein sequence ID" value="HJB58963.1"/>
    <property type="molecule type" value="Genomic_DNA"/>
</dbReference>
<reference evidence="2" key="2">
    <citation type="submission" date="2021-04" db="EMBL/GenBank/DDBJ databases">
        <authorList>
            <person name="Gilroy R."/>
        </authorList>
    </citation>
    <scope>NUCLEOTIDE SEQUENCE</scope>
    <source>
        <strain evidence="2">ChiHjej9B8-13557</strain>
    </source>
</reference>
<evidence type="ECO:0000313" key="2">
    <source>
        <dbReference type="EMBL" id="HJB58963.1"/>
    </source>
</evidence>
<protein>
    <submittedName>
        <fullName evidence="2">FRG domain-containing protein</fullName>
    </submittedName>
</protein>
<feature type="domain" description="FRG" evidence="1">
    <location>
        <begin position="188"/>
        <end position="291"/>
    </location>
</feature>
<organism evidence="2 3">
    <name type="scientific">Candidatus Faecalibacterium faecipullorum</name>
    <dbReference type="NCBI Taxonomy" id="2838578"/>
    <lineage>
        <taxon>Bacteria</taxon>
        <taxon>Bacillati</taxon>
        <taxon>Bacillota</taxon>
        <taxon>Clostridia</taxon>
        <taxon>Eubacteriales</taxon>
        <taxon>Oscillospiraceae</taxon>
        <taxon>Faecalibacterium</taxon>
    </lineage>
</organism>
<name>A0A9D2S6M6_9FIRM</name>
<proteinExistence type="predicted"/>
<dbReference type="Pfam" id="PF08867">
    <property type="entry name" value="FRG"/>
    <property type="match status" value="1"/>
</dbReference>